<evidence type="ECO:0000313" key="2">
    <source>
        <dbReference type="Proteomes" id="UP000218418"/>
    </source>
</evidence>
<sequence>MSDDFKQYATQEMVNTYAKKARGVIFGNKPRYVLTTRNDGGLIFRGNNIFSMRTSQFI</sequence>
<reference evidence="1 2" key="1">
    <citation type="submission" date="2017-06" db="EMBL/GenBank/DDBJ databases">
        <title>Genome sequencing of cyanobaciteial culture collection at National Institute for Environmental Studies (NIES).</title>
        <authorList>
            <person name="Hirose Y."/>
            <person name="Shimura Y."/>
            <person name="Fujisawa T."/>
            <person name="Nakamura Y."/>
            <person name="Kawachi M."/>
        </authorList>
    </citation>
    <scope>NUCLEOTIDE SEQUENCE [LARGE SCALE GENOMIC DNA]</scope>
    <source>
        <strain evidence="1 2">NIES-267</strain>
        <plasmid evidence="2">Plasmid3 dna</plasmid>
    </source>
</reference>
<proteinExistence type="predicted"/>
<evidence type="ECO:0000313" key="1">
    <source>
        <dbReference type="EMBL" id="BAY87954.1"/>
    </source>
</evidence>
<name>A0A1Z4M378_9CYAN</name>
<accession>A0A1Z4M378</accession>
<dbReference type="EMBL" id="AP018230">
    <property type="protein sequence ID" value="BAY87954.1"/>
    <property type="molecule type" value="Genomic_DNA"/>
</dbReference>
<dbReference type="Proteomes" id="UP000218418">
    <property type="component" value="Plasmid plasmid3"/>
</dbReference>
<geneLocation type="plasmid" evidence="2">
    <name>Plasmid3 dna</name>
</geneLocation>
<dbReference type="AlphaFoldDB" id="A0A1Z4M378"/>
<gene>
    <name evidence="1" type="ORF">NIES267_74780</name>
</gene>
<organism evidence="1 2">
    <name type="scientific">Calothrix parasitica NIES-267</name>
    <dbReference type="NCBI Taxonomy" id="1973488"/>
    <lineage>
        <taxon>Bacteria</taxon>
        <taxon>Bacillati</taxon>
        <taxon>Cyanobacteriota</taxon>
        <taxon>Cyanophyceae</taxon>
        <taxon>Nostocales</taxon>
        <taxon>Calotrichaceae</taxon>
        <taxon>Calothrix</taxon>
    </lineage>
</organism>
<keyword evidence="1" id="KW-0614">Plasmid</keyword>
<protein>
    <submittedName>
        <fullName evidence="1">Uncharacterized protein</fullName>
    </submittedName>
</protein>
<keyword evidence="2" id="KW-1185">Reference proteome</keyword>